<dbReference type="AlphaFoldDB" id="A0A5B7HAI0"/>
<accession>A0A5B7HAI0</accession>
<dbReference type="SUPFAM" id="SSF81321">
    <property type="entry name" value="Family A G protein-coupled receptor-like"/>
    <property type="match status" value="1"/>
</dbReference>
<comment type="subcellular location">
    <subcellularLocation>
        <location evidence="1">Cell membrane</location>
        <topology evidence="1">Multi-pass membrane protein</topology>
    </subcellularLocation>
</comment>
<dbReference type="CDD" id="cd00637">
    <property type="entry name" value="7tm_classA_rhodopsin-like"/>
    <property type="match status" value="1"/>
</dbReference>
<evidence type="ECO:0000256" key="5">
    <source>
        <dbReference type="ARBA" id="ARBA00023040"/>
    </source>
</evidence>
<evidence type="ECO:0000256" key="2">
    <source>
        <dbReference type="ARBA" id="ARBA00022475"/>
    </source>
</evidence>
<dbReference type="PANTHER" id="PTHR24246">
    <property type="entry name" value="OLFACTORY RECEPTOR AND ADENOSINE RECEPTOR"/>
    <property type="match status" value="1"/>
</dbReference>
<reference evidence="12 13" key="1">
    <citation type="submission" date="2019-05" db="EMBL/GenBank/DDBJ databases">
        <title>Another draft genome of Portunus trituberculatus and its Hox gene families provides insights of decapod evolution.</title>
        <authorList>
            <person name="Jeong J.-H."/>
            <person name="Song I."/>
            <person name="Kim S."/>
            <person name="Choi T."/>
            <person name="Kim D."/>
            <person name="Ryu S."/>
            <person name="Kim W."/>
        </authorList>
    </citation>
    <scope>NUCLEOTIDE SEQUENCE [LARGE SCALE GENOMIC DNA]</scope>
    <source>
        <tissue evidence="12">Muscle</tissue>
    </source>
</reference>
<evidence type="ECO:0000256" key="8">
    <source>
        <dbReference type="ARBA" id="ARBA00023180"/>
    </source>
</evidence>
<keyword evidence="3 10" id="KW-0812">Transmembrane</keyword>
<evidence type="ECO:0000256" key="9">
    <source>
        <dbReference type="ARBA" id="ARBA00023224"/>
    </source>
</evidence>
<keyword evidence="6 10" id="KW-0472">Membrane</keyword>
<proteinExistence type="predicted"/>
<gene>
    <name evidence="12" type="ORF">E2C01_061125</name>
</gene>
<keyword evidence="5" id="KW-0297">G-protein coupled receptor</keyword>
<keyword evidence="2" id="KW-1003">Cell membrane</keyword>
<dbReference type="InterPro" id="IPR017452">
    <property type="entry name" value="GPCR_Rhodpsn_7TM"/>
</dbReference>
<feature type="transmembrane region" description="Helical" evidence="10">
    <location>
        <begin position="65"/>
        <end position="85"/>
    </location>
</feature>
<evidence type="ECO:0000256" key="3">
    <source>
        <dbReference type="ARBA" id="ARBA00022692"/>
    </source>
</evidence>
<dbReference type="GO" id="GO:0005886">
    <property type="term" value="C:plasma membrane"/>
    <property type="evidence" value="ECO:0007669"/>
    <property type="project" value="UniProtKB-SubCell"/>
</dbReference>
<evidence type="ECO:0000259" key="11">
    <source>
        <dbReference type="PROSITE" id="PS50262"/>
    </source>
</evidence>
<dbReference type="Proteomes" id="UP000324222">
    <property type="component" value="Unassembled WGS sequence"/>
</dbReference>
<sequence>MKEQLHVAKEWRTLKMKASKQYSKDNRYVLTTMILMVVLFLTSTIPLITNIVLNSILYRFYHHHLFSYFAWWLFMASSAWNPWIYNFRSRQFKEDLINFHKNITCKCDGDSCLSKGITLTATSFPSASVSLPAESKTE</sequence>
<evidence type="ECO:0000313" key="12">
    <source>
        <dbReference type="EMBL" id="MPC66966.1"/>
    </source>
</evidence>
<comment type="caution">
    <text evidence="12">The sequence shown here is derived from an EMBL/GenBank/DDBJ whole genome shotgun (WGS) entry which is preliminary data.</text>
</comment>
<feature type="domain" description="G-protein coupled receptors family 1 profile" evidence="11">
    <location>
        <begin position="1"/>
        <end position="85"/>
    </location>
</feature>
<keyword evidence="9" id="KW-0807">Transducer</keyword>
<evidence type="ECO:0000256" key="6">
    <source>
        <dbReference type="ARBA" id="ARBA00023136"/>
    </source>
</evidence>
<keyword evidence="8" id="KW-0325">Glycoprotein</keyword>
<protein>
    <recommendedName>
        <fullName evidence="11">G-protein coupled receptors family 1 profile domain-containing protein</fullName>
    </recommendedName>
</protein>
<organism evidence="12 13">
    <name type="scientific">Portunus trituberculatus</name>
    <name type="common">Swimming crab</name>
    <name type="synonym">Neptunus trituberculatus</name>
    <dbReference type="NCBI Taxonomy" id="210409"/>
    <lineage>
        <taxon>Eukaryota</taxon>
        <taxon>Metazoa</taxon>
        <taxon>Ecdysozoa</taxon>
        <taxon>Arthropoda</taxon>
        <taxon>Crustacea</taxon>
        <taxon>Multicrustacea</taxon>
        <taxon>Malacostraca</taxon>
        <taxon>Eumalacostraca</taxon>
        <taxon>Eucarida</taxon>
        <taxon>Decapoda</taxon>
        <taxon>Pleocyemata</taxon>
        <taxon>Brachyura</taxon>
        <taxon>Eubrachyura</taxon>
        <taxon>Portunoidea</taxon>
        <taxon>Portunidae</taxon>
        <taxon>Portuninae</taxon>
        <taxon>Portunus</taxon>
    </lineage>
</organism>
<keyword evidence="13" id="KW-1185">Reference proteome</keyword>
<dbReference type="PANTHER" id="PTHR24246:SF27">
    <property type="entry name" value="ADENOSINE RECEPTOR, ISOFORM A"/>
    <property type="match status" value="1"/>
</dbReference>
<feature type="transmembrane region" description="Helical" evidence="10">
    <location>
        <begin position="28"/>
        <end position="53"/>
    </location>
</feature>
<evidence type="ECO:0000256" key="7">
    <source>
        <dbReference type="ARBA" id="ARBA00023170"/>
    </source>
</evidence>
<evidence type="ECO:0000313" key="13">
    <source>
        <dbReference type="Proteomes" id="UP000324222"/>
    </source>
</evidence>
<dbReference type="Gene3D" id="1.20.1070.10">
    <property type="entry name" value="Rhodopsin 7-helix transmembrane proteins"/>
    <property type="match status" value="1"/>
</dbReference>
<dbReference type="GO" id="GO:0004930">
    <property type="term" value="F:G protein-coupled receptor activity"/>
    <property type="evidence" value="ECO:0007669"/>
    <property type="project" value="UniProtKB-KW"/>
</dbReference>
<name>A0A5B7HAI0_PORTR</name>
<dbReference type="PROSITE" id="PS50262">
    <property type="entry name" value="G_PROTEIN_RECEP_F1_2"/>
    <property type="match status" value="1"/>
</dbReference>
<evidence type="ECO:0000256" key="10">
    <source>
        <dbReference type="SAM" id="Phobius"/>
    </source>
</evidence>
<dbReference type="OrthoDB" id="6376512at2759"/>
<evidence type="ECO:0000256" key="4">
    <source>
        <dbReference type="ARBA" id="ARBA00022989"/>
    </source>
</evidence>
<evidence type="ECO:0000256" key="1">
    <source>
        <dbReference type="ARBA" id="ARBA00004651"/>
    </source>
</evidence>
<keyword evidence="4 10" id="KW-1133">Transmembrane helix</keyword>
<dbReference type="EMBL" id="VSRR010025573">
    <property type="protein sequence ID" value="MPC66966.1"/>
    <property type="molecule type" value="Genomic_DNA"/>
</dbReference>
<keyword evidence="7" id="KW-0675">Receptor</keyword>